<dbReference type="OrthoDB" id="10037617at2759"/>
<dbReference type="AlphaFoldDB" id="A0A9P0PFA6"/>
<evidence type="ECO:0000313" key="1">
    <source>
        <dbReference type="EMBL" id="CAH1977733.1"/>
    </source>
</evidence>
<protein>
    <submittedName>
        <fullName evidence="1">Uncharacterized protein</fullName>
    </submittedName>
</protein>
<evidence type="ECO:0000313" key="2">
    <source>
        <dbReference type="Proteomes" id="UP001152888"/>
    </source>
</evidence>
<keyword evidence="2" id="KW-1185">Reference proteome</keyword>
<organism evidence="1 2">
    <name type="scientific">Acanthoscelides obtectus</name>
    <name type="common">Bean weevil</name>
    <name type="synonym">Bruchus obtectus</name>
    <dbReference type="NCBI Taxonomy" id="200917"/>
    <lineage>
        <taxon>Eukaryota</taxon>
        <taxon>Metazoa</taxon>
        <taxon>Ecdysozoa</taxon>
        <taxon>Arthropoda</taxon>
        <taxon>Hexapoda</taxon>
        <taxon>Insecta</taxon>
        <taxon>Pterygota</taxon>
        <taxon>Neoptera</taxon>
        <taxon>Endopterygota</taxon>
        <taxon>Coleoptera</taxon>
        <taxon>Polyphaga</taxon>
        <taxon>Cucujiformia</taxon>
        <taxon>Chrysomeloidea</taxon>
        <taxon>Chrysomelidae</taxon>
        <taxon>Bruchinae</taxon>
        <taxon>Bruchini</taxon>
        <taxon>Acanthoscelides</taxon>
    </lineage>
</organism>
<sequence>MNSSFKKAFLNLFKCFKRFRGSGNYALASSGINMESKSSNNRASE</sequence>
<comment type="caution">
    <text evidence="1">The sequence shown here is derived from an EMBL/GenBank/DDBJ whole genome shotgun (WGS) entry which is preliminary data.</text>
</comment>
<gene>
    <name evidence="1" type="ORF">ACAOBT_LOCUS12853</name>
</gene>
<dbReference type="EMBL" id="CAKOFQ010006865">
    <property type="protein sequence ID" value="CAH1977733.1"/>
    <property type="molecule type" value="Genomic_DNA"/>
</dbReference>
<accession>A0A9P0PFA6</accession>
<name>A0A9P0PFA6_ACAOB</name>
<reference evidence="1" key="1">
    <citation type="submission" date="2022-03" db="EMBL/GenBank/DDBJ databases">
        <authorList>
            <person name="Sayadi A."/>
        </authorList>
    </citation>
    <scope>NUCLEOTIDE SEQUENCE</scope>
</reference>
<proteinExistence type="predicted"/>
<dbReference type="Proteomes" id="UP001152888">
    <property type="component" value="Unassembled WGS sequence"/>
</dbReference>